<organism evidence="2">
    <name type="scientific">Planktothricoides raciborskii GIHE-MW2</name>
    <dbReference type="NCBI Taxonomy" id="2792601"/>
    <lineage>
        <taxon>Bacteria</taxon>
        <taxon>Bacillati</taxon>
        <taxon>Cyanobacteriota</taxon>
        <taxon>Cyanophyceae</taxon>
        <taxon>Oscillatoriophycideae</taxon>
        <taxon>Oscillatoriales</taxon>
        <taxon>Oscillatoriaceae</taxon>
        <taxon>Planktothricoides</taxon>
    </lineage>
</organism>
<proteinExistence type="predicted"/>
<name>A0AAU8JI02_9CYAN</name>
<evidence type="ECO:0000313" key="2">
    <source>
        <dbReference type="EMBL" id="XCM38441.1"/>
    </source>
</evidence>
<dbReference type="RefSeq" id="WP_354635819.1">
    <property type="nucleotide sequence ID" value="NZ_CP159837.1"/>
</dbReference>
<dbReference type="EMBL" id="CP159837">
    <property type="protein sequence ID" value="XCM38441.1"/>
    <property type="molecule type" value="Genomic_DNA"/>
</dbReference>
<protein>
    <submittedName>
        <fullName evidence="2">DUF2281 domain-containing protein</fullName>
    </submittedName>
</protein>
<gene>
    <name evidence="2" type="ORF">ABWT76_001291</name>
</gene>
<dbReference type="AlphaFoldDB" id="A0AAU8JI02"/>
<evidence type="ECO:0000259" key="1">
    <source>
        <dbReference type="Pfam" id="PF10047"/>
    </source>
</evidence>
<dbReference type="InterPro" id="IPR018739">
    <property type="entry name" value="DUF2281"/>
</dbReference>
<accession>A0AAU8JI02</accession>
<feature type="domain" description="DUF2281" evidence="1">
    <location>
        <begin position="10"/>
        <end position="52"/>
    </location>
</feature>
<reference evidence="2" key="1">
    <citation type="submission" date="2024-07" db="EMBL/GenBank/DDBJ databases">
        <authorList>
            <person name="Kim Y.J."/>
            <person name="Jeong J.Y."/>
        </authorList>
    </citation>
    <scope>NUCLEOTIDE SEQUENCE</scope>
    <source>
        <strain evidence="2">GIHE-MW2</strain>
    </source>
</reference>
<dbReference type="Pfam" id="PF10047">
    <property type="entry name" value="DUF2281"/>
    <property type="match status" value="1"/>
</dbReference>
<sequence length="69" mass="8023">MNSGIYSETNLIKKIRNLPPDKITEVEYFVDFLLEKNDRILLNRAAGKLSETAFAKIWDNDEDADYDQL</sequence>